<feature type="signal peptide" evidence="2">
    <location>
        <begin position="1"/>
        <end position="22"/>
    </location>
</feature>
<keyword evidence="2" id="KW-0732">Signal</keyword>
<evidence type="ECO:0000313" key="5">
    <source>
        <dbReference type="Proteomes" id="UP001151478"/>
    </source>
</evidence>
<reference evidence="4" key="1">
    <citation type="submission" date="2023-02" db="EMBL/GenBank/DDBJ databases">
        <title>Polaribacter ponticola sp. nov., isolated from seawater.</title>
        <authorList>
            <person name="Baek J.H."/>
            <person name="Kim J.M."/>
            <person name="Choi D.G."/>
            <person name="Jeon C.O."/>
        </authorList>
    </citation>
    <scope>NUCLEOTIDE SEQUENCE</scope>
    <source>
        <strain evidence="4">MSW5</strain>
    </source>
</reference>
<feature type="chain" id="PRO_5046233265" evidence="2">
    <location>
        <begin position="23"/>
        <end position="418"/>
    </location>
</feature>
<organism evidence="4 5">
    <name type="scientific">Polaribacter ponticola</name>
    <dbReference type="NCBI Taxonomy" id="2978475"/>
    <lineage>
        <taxon>Bacteria</taxon>
        <taxon>Pseudomonadati</taxon>
        <taxon>Bacteroidota</taxon>
        <taxon>Flavobacteriia</taxon>
        <taxon>Flavobacteriales</taxon>
        <taxon>Flavobacteriaceae</taxon>
    </lineage>
</organism>
<feature type="region of interest" description="Disordered" evidence="1">
    <location>
        <begin position="197"/>
        <end position="222"/>
    </location>
</feature>
<dbReference type="Pfam" id="PF14371">
    <property type="entry name" value="DUF4412"/>
    <property type="match status" value="1"/>
</dbReference>
<dbReference type="RefSeq" id="WP_265725952.1">
    <property type="nucleotide sequence ID" value="NZ_JAOSLC020000003.1"/>
</dbReference>
<gene>
    <name evidence="4" type="ORF">N5A56_013695</name>
</gene>
<evidence type="ECO:0000259" key="3">
    <source>
        <dbReference type="Pfam" id="PF14371"/>
    </source>
</evidence>
<feature type="compositionally biased region" description="Low complexity" evidence="1">
    <location>
        <begin position="205"/>
        <end position="220"/>
    </location>
</feature>
<feature type="domain" description="DUF4412" evidence="3">
    <location>
        <begin position="236"/>
        <end position="407"/>
    </location>
</feature>
<dbReference type="Proteomes" id="UP001151478">
    <property type="component" value="Unassembled WGS sequence"/>
</dbReference>
<dbReference type="EMBL" id="JAOSLC020000003">
    <property type="protein sequence ID" value="MDD7915401.1"/>
    <property type="molecule type" value="Genomic_DNA"/>
</dbReference>
<evidence type="ECO:0000313" key="4">
    <source>
        <dbReference type="EMBL" id="MDD7915401.1"/>
    </source>
</evidence>
<accession>A0ABT5SBA4</accession>
<protein>
    <submittedName>
        <fullName evidence="4">DUF4412 domain-containing protein</fullName>
    </submittedName>
</protein>
<evidence type="ECO:0000256" key="2">
    <source>
        <dbReference type="SAM" id="SignalP"/>
    </source>
</evidence>
<keyword evidence="5" id="KW-1185">Reference proteome</keyword>
<evidence type="ECO:0000256" key="1">
    <source>
        <dbReference type="SAM" id="MobiDB-lite"/>
    </source>
</evidence>
<name>A0ABT5SBA4_9FLAO</name>
<comment type="caution">
    <text evidence="4">The sequence shown here is derived from an EMBL/GenBank/DDBJ whole genome shotgun (WGS) entry which is preliminary data.</text>
</comment>
<proteinExistence type="predicted"/>
<dbReference type="InterPro" id="IPR025524">
    <property type="entry name" value="DUF4412"/>
</dbReference>
<sequence length="418" mass="46455">MKLIKSLLFCFLLLATTSSVNAQFWKKLKKKVQNKVEQKLENKIDKETDKVIDETLDGKKKVEEPKIEESNHMPKLKGDTGVLKLYNFGIEYVTTDVTVSVYGKFDENNLSNAVKTYNSDKIIAPVDAYPVGYALAFNGAGYLNTKDGQIIIHHADSKKIVFSLKGTWNTREGDKPIEGSYTSLNISEIVDKRFANTSSEEKNKNSVSKNSNKNSDANTSFESNSTAIRIPSTFSFSSSLEVKMTSSDGSAVDMEFLTGNYEDIYAMSIASAEMGDEGKMYNVVTPKSITMFMDVGGMKMKKSVAQDAYFQTGFDDKIPADSRDLKKTGATKSILGYNCYEYKHAYEEISVSVWATNNFPASNKNMSLLGIGKVGVVEGFVLEVNYKNGNEMANMKVVKYNKNKAVTINTNEYKSLGF</sequence>